<dbReference type="SUPFAM" id="SSF53756">
    <property type="entry name" value="UDP-Glycosyltransferase/glycogen phosphorylase"/>
    <property type="match status" value="2"/>
</dbReference>
<accession>A0B9E9</accession>
<dbReference type="GeneID" id="4462533"/>
<dbReference type="STRING" id="349307.Mthe_1552"/>
<dbReference type="GO" id="GO:0005737">
    <property type="term" value="C:cytoplasm"/>
    <property type="evidence" value="ECO:0007669"/>
    <property type="project" value="TreeGrafter"/>
</dbReference>
<proteinExistence type="predicted"/>
<dbReference type="Gene3D" id="3.40.50.2000">
    <property type="entry name" value="Glycogen Phosphorylase B"/>
    <property type="match status" value="2"/>
</dbReference>
<dbReference type="Pfam" id="PF05693">
    <property type="entry name" value="Glycogen_syn"/>
    <property type="match status" value="2"/>
</dbReference>
<organism evidence="3 4">
    <name type="scientific">Methanothrix thermoacetophila (strain DSM 6194 / JCM 14653 / NBRC 101360 / PT)</name>
    <name type="common">Methanosaeta thermophila</name>
    <dbReference type="NCBI Taxonomy" id="349307"/>
    <lineage>
        <taxon>Archaea</taxon>
        <taxon>Methanobacteriati</taxon>
        <taxon>Methanobacteriota</taxon>
        <taxon>Stenosarchaea group</taxon>
        <taxon>Methanomicrobia</taxon>
        <taxon>Methanotrichales</taxon>
        <taxon>Methanotrichaceae</taxon>
        <taxon>Methanothrix</taxon>
    </lineage>
</organism>
<keyword evidence="4" id="KW-1185">Reference proteome</keyword>
<dbReference type="Proteomes" id="UP000000674">
    <property type="component" value="Chromosome"/>
</dbReference>
<dbReference type="PANTHER" id="PTHR10176:SF3">
    <property type="entry name" value="GLYCOGEN [STARCH] SYNTHASE"/>
    <property type="match status" value="1"/>
</dbReference>
<dbReference type="GO" id="GO:0004373">
    <property type="term" value="F:alpha-1,4-glucan glucosyltransferase (UDP-glucose donor) activity"/>
    <property type="evidence" value="ECO:0007669"/>
    <property type="project" value="InterPro"/>
</dbReference>
<dbReference type="OrthoDB" id="147154at2157"/>
<keyword evidence="1" id="KW-0328">Glycosyltransferase</keyword>
<sequence length="594" mass="67273">MIQRWIVLAGEEAGPVSNKMGGIWNVIDAEARTLAKLISSGEIENDIRILVAGPYFPTAGADWNRGKMRVTDISGLEPLSMGNEIKTALERLESLGIKSVTGQAVYHDVPVGYILFDTHYYDSCIVRRDTREMTLTNAIKEEAWRLVGLDSLKYERLSNAPEYNHYLCLSYAISELVRVLKSMAEEPAEKYADKAVSEFARSVLPKIRISLHCHEFGVFYALARLKALGQPVRTMATLHATVPGRAAGHRSLEMIARNEKRWPPNTPVSMATLEGLARYADVVTFVGDSTMKEAMLFHDLKGIVIRNGIEVEQDYIDWEKKNRCRARIQKFVSDTLYNLYGGEKIDPENIIPIFTISRIEIENKGYPQLLDALVLQDHLLRHRAMKERFAEKIRVACFLITSHGPKQKDKLPHGFPINLTPEILVWEENRLYKMIQEKALEPWRLVSGNRIVSAILYPQWVGPEDGGLNMRVDEIMAGCVAGVFPSQYEPFLLTGLEAGREGTPSIVSRACGFSDALKKIKRLTTGMGGVVVVDNIEQTYNEMVLDYALALDYFTWSQVADQIEYRLLCEESFALAKYMDWMEPVMEYYKNLVV</sequence>
<dbReference type="KEGG" id="mtp:Mthe_1552"/>
<dbReference type="RefSeq" id="WP_011696702.1">
    <property type="nucleotide sequence ID" value="NC_008553.1"/>
</dbReference>
<gene>
    <name evidence="3" type="ordered locus">Mthe_1552</name>
</gene>
<name>A0B9E9_METTP</name>
<evidence type="ECO:0000313" key="3">
    <source>
        <dbReference type="EMBL" id="ABK15323.1"/>
    </source>
</evidence>
<dbReference type="HOGENOM" id="CLU_453900_0_0_2"/>
<dbReference type="InterPro" id="IPR008631">
    <property type="entry name" value="Glycogen_synth"/>
</dbReference>
<evidence type="ECO:0000256" key="1">
    <source>
        <dbReference type="ARBA" id="ARBA00022676"/>
    </source>
</evidence>
<dbReference type="CAZy" id="GT3">
    <property type="family name" value="Glycosyltransferase Family 3"/>
</dbReference>
<evidence type="ECO:0000313" key="4">
    <source>
        <dbReference type="Proteomes" id="UP000000674"/>
    </source>
</evidence>
<protein>
    <submittedName>
        <fullName evidence="3">Glycogen synthase</fullName>
    </submittedName>
</protein>
<dbReference type="EMBL" id="CP000477">
    <property type="protein sequence ID" value="ABK15323.1"/>
    <property type="molecule type" value="Genomic_DNA"/>
</dbReference>
<keyword evidence="2" id="KW-0808">Transferase</keyword>
<dbReference type="PANTHER" id="PTHR10176">
    <property type="entry name" value="GLYCOGEN SYNTHASE"/>
    <property type="match status" value="1"/>
</dbReference>
<dbReference type="GO" id="GO:0005978">
    <property type="term" value="P:glycogen biosynthetic process"/>
    <property type="evidence" value="ECO:0007669"/>
    <property type="project" value="InterPro"/>
</dbReference>
<reference evidence="3 4" key="1">
    <citation type="submission" date="2006-10" db="EMBL/GenBank/DDBJ databases">
        <title>Complete sequence of Methanosaeta thermophila PT.</title>
        <authorList>
            <consortium name="US DOE Joint Genome Institute"/>
            <person name="Copeland A."/>
            <person name="Lucas S."/>
            <person name="Lapidus A."/>
            <person name="Barry K."/>
            <person name="Detter J.C."/>
            <person name="Glavina del Rio T."/>
            <person name="Hammon N."/>
            <person name="Israni S."/>
            <person name="Pitluck S."/>
            <person name="Chain P."/>
            <person name="Malfatti S."/>
            <person name="Shin M."/>
            <person name="Vergez L."/>
            <person name="Schmutz J."/>
            <person name="Larimer F."/>
            <person name="Land M."/>
            <person name="Hauser L."/>
            <person name="Kyrpides N."/>
            <person name="Kim E."/>
            <person name="Smith K.S."/>
            <person name="Ingram-Smith C."/>
            <person name="Richardson P."/>
        </authorList>
    </citation>
    <scope>NUCLEOTIDE SEQUENCE [LARGE SCALE GENOMIC DNA]</scope>
    <source>
        <strain evidence="4">DSM 6194 / JCM 14653 / NBRC 101360 / PT</strain>
    </source>
</reference>
<dbReference type="AlphaFoldDB" id="A0B9E9"/>
<evidence type="ECO:0000256" key="2">
    <source>
        <dbReference type="ARBA" id="ARBA00022679"/>
    </source>
</evidence>